<sequence>MEFEDRVWQLKEVEEGLVDELITELEITPITAKILANRGYDSVEKVADFLDCDIKKMHDPYLFQDMKAAVERIKQALAEQENIVIYGDYDVDGISSTSLLMKYLKDCGAQVDFYIPNRLEEGYGLNKSAVKSLAEKEIDLMITVDCGIKAHEAVGLANELEIDVIITDHHTVPPQLPEAVAVINPKREDSTYPYAELAGVAVAFKLVQALELSKEEVVMPAAIEYLALVTLGVVADIVPLRDENRIIANEGLEQLQQLSKNEPGLFALAEVTGCLDKEISTGHIAFGLAPRINACGRLGNPDLGVQLFLSSDYEQAQSLAQKLDDLNDQRQEMSQEMQDEAEALIEQLDLEENWILVLASENWHSGVIGNVASDLNEKYYRPVVLIAIEEEGMGKGSARSISGFNIHDALLANQDLLAAFGGHEQAAGLSVAEEKIDLLRDKLNQYAKQELEPQDLIPRQKVDAAVDLEQLSFTLVQELNNLAPFGCANPSPKLIVEEIKISDYKLVGKNDDHLKLTAQDEGLKVDGIAFSQPEAKRKLDLKSENISLLFSPEINCWQGQKSLQLKIKDIKVPLSSKIEQLFARDEEVEEKESDFIAVKRTEFNERQDRIKELKIGERVKLLSKASKDNSYKVVEVLTESDEVLGYLAKEQSSLARKLDVGVEYQAIVAEVFSDENSNYNLCILVKQSRQKEYSKQFARLKEVQTQIENKNSAQVLDYLREELYDNTNSELIEQSITSLLKGESTLSIINASQNKDELSLSFAAWQSLQQNQLVILMYPFKSILEQRFPVITEKLSNLGLQVSKATASIADREAITLQAELMNGDCDLLITTPQFLKTARVDLEKIKSELGLMVIEEIDHFINDSITPSITDLIAKLGSPLLLALTSSVTRTEIAELNKEFNFDNQVCSNYNKAPLKLKDERNIIDKEEYLAQLLLQNKDTVVYVNQPAKTRELAQKLRKENPFYKEEIAFYHQKLSSKEQSIIRNKFVNEELRMLIVTPYLNEVWGLKNIEQVIFYEPGFNSYNFKYLANQAVKSDSGELHLLYQFEEVEKNKKVLQQLLPNRELLKELYIILFKNKNKAGEVTINQQELLYELNSKLNFKLNKEVLINCLNIFVELGLIERIKGKGGKIKLLDKPEQKLDLCSSIRYNECVVLEEVFSYLENLASKEKNEILKSITETYLTTLKGERDIEFSR</sequence>
<evidence type="ECO:0000313" key="10">
    <source>
        <dbReference type="EMBL" id="MBM7556281.1"/>
    </source>
</evidence>
<keyword evidence="7" id="KW-0067">ATP-binding</keyword>
<evidence type="ECO:0000256" key="5">
    <source>
        <dbReference type="ARBA" id="ARBA00022801"/>
    </source>
</evidence>
<evidence type="ECO:0000256" key="4">
    <source>
        <dbReference type="ARBA" id="ARBA00022741"/>
    </source>
</evidence>
<evidence type="ECO:0000256" key="1">
    <source>
        <dbReference type="ARBA" id="ARBA00005915"/>
    </source>
</evidence>
<evidence type="ECO:0000256" key="7">
    <source>
        <dbReference type="ARBA" id="ARBA00022840"/>
    </source>
</evidence>
<dbReference type="InterPro" id="IPR001667">
    <property type="entry name" value="DDH_dom"/>
</dbReference>
<comment type="caution">
    <text evidence="10">The sequence shown here is derived from an EMBL/GenBank/DDBJ whole genome shotgun (WGS) entry which is preliminary data.</text>
</comment>
<dbReference type="InterPro" id="IPR041122">
    <property type="entry name" value="RecJ_OB"/>
</dbReference>
<dbReference type="Pfam" id="PF02272">
    <property type="entry name" value="DHHA1"/>
    <property type="match status" value="1"/>
</dbReference>
<dbReference type="Pfam" id="PF00271">
    <property type="entry name" value="Helicase_C"/>
    <property type="match status" value="1"/>
</dbReference>
<dbReference type="Gene3D" id="3.40.50.300">
    <property type="entry name" value="P-loop containing nucleotide triphosphate hydrolases"/>
    <property type="match status" value="2"/>
</dbReference>
<protein>
    <recommendedName>
        <fullName evidence="2">Single-stranded-DNA-specific exonuclease RecJ</fullName>
    </recommendedName>
</protein>
<dbReference type="Pfam" id="PF01368">
    <property type="entry name" value="DHH"/>
    <property type="match status" value="1"/>
</dbReference>
<dbReference type="RefSeq" id="WP_204701031.1">
    <property type="nucleotide sequence ID" value="NZ_JAFBDQ010000004.1"/>
</dbReference>
<dbReference type="InterPro" id="IPR003156">
    <property type="entry name" value="DHHA1_dom"/>
</dbReference>
<keyword evidence="5 10" id="KW-0378">Hydrolase</keyword>
<evidence type="ECO:0000256" key="2">
    <source>
        <dbReference type="ARBA" id="ARBA00019841"/>
    </source>
</evidence>
<keyword evidence="11" id="KW-1185">Reference proteome</keyword>
<gene>
    <name evidence="10" type="ORF">JOC47_001117</name>
</gene>
<feature type="coiled-coil region" evidence="8">
    <location>
        <begin position="309"/>
        <end position="347"/>
    </location>
</feature>
<dbReference type="NCBIfam" id="TIGR00644">
    <property type="entry name" value="recJ"/>
    <property type="match status" value="1"/>
</dbReference>
<feature type="domain" description="Helicase ATP-binding" evidence="9">
    <location>
        <begin position="736"/>
        <end position="907"/>
    </location>
</feature>
<name>A0A939BRR0_9FIRM</name>
<dbReference type="GO" id="GO:0006310">
    <property type="term" value="P:DNA recombination"/>
    <property type="evidence" value="ECO:0007669"/>
    <property type="project" value="InterPro"/>
</dbReference>
<dbReference type="InterPro" id="IPR014001">
    <property type="entry name" value="Helicase_ATP-bd"/>
</dbReference>
<organism evidence="10 11">
    <name type="scientific">Halanaerobacter jeridensis</name>
    <dbReference type="NCBI Taxonomy" id="706427"/>
    <lineage>
        <taxon>Bacteria</taxon>
        <taxon>Bacillati</taxon>
        <taxon>Bacillota</taxon>
        <taxon>Clostridia</taxon>
        <taxon>Halanaerobiales</taxon>
        <taxon>Halobacteroidaceae</taxon>
        <taxon>Halanaerobacter</taxon>
    </lineage>
</organism>
<evidence type="ECO:0000313" key="11">
    <source>
        <dbReference type="Proteomes" id="UP000774000"/>
    </source>
</evidence>
<dbReference type="Gene3D" id="3.30.70.2330">
    <property type="match status" value="1"/>
</dbReference>
<dbReference type="InterPro" id="IPR038763">
    <property type="entry name" value="DHH_sf"/>
</dbReference>
<dbReference type="GO" id="GO:0005524">
    <property type="term" value="F:ATP binding"/>
    <property type="evidence" value="ECO:0007669"/>
    <property type="project" value="UniProtKB-KW"/>
</dbReference>
<dbReference type="Pfam" id="PF00270">
    <property type="entry name" value="DEAD"/>
    <property type="match status" value="1"/>
</dbReference>
<keyword evidence="6 10" id="KW-0269">Exonuclease</keyword>
<comment type="similarity">
    <text evidence="1">Belongs to the RecJ family.</text>
</comment>
<dbReference type="PANTHER" id="PTHR30255:SF2">
    <property type="entry name" value="SINGLE-STRANDED-DNA-SPECIFIC EXONUCLEASE RECJ"/>
    <property type="match status" value="1"/>
</dbReference>
<dbReference type="InterPro" id="IPR004610">
    <property type="entry name" value="RecJ"/>
</dbReference>
<dbReference type="Pfam" id="PF17768">
    <property type="entry name" value="RecJ_OB"/>
    <property type="match status" value="1"/>
</dbReference>
<dbReference type="SUPFAM" id="SSF64182">
    <property type="entry name" value="DHH phosphoesterases"/>
    <property type="match status" value="1"/>
</dbReference>
<accession>A0A939BRR0</accession>
<dbReference type="EMBL" id="JAFBDQ010000004">
    <property type="protein sequence ID" value="MBM7556281.1"/>
    <property type="molecule type" value="Genomic_DNA"/>
</dbReference>
<dbReference type="PROSITE" id="PS51192">
    <property type="entry name" value="HELICASE_ATP_BIND_1"/>
    <property type="match status" value="1"/>
</dbReference>
<dbReference type="InterPro" id="IPR011545">
    <property type="entry name" value="DEAD/DEAH_box_helicase_dom"/>
</dbReference>
<dbReference type="InterPro" id="IPR001650">
    <property type="entry name" value="Helicase_C-like"/>
</dbReference>
<dbReference type="SUPFAM" id="SSF52540">
    <property type="entry name" value="P-loop containing nucleoside triphosphate hydrolases"/>
    <property type="match status" value="1"/>
</dbReference>
<reference evidence="10" key="1">
    <citation type="submission" date="2021-01" db="EMBL/GenBank/DDBJ databases">
        <title>Genomic Encyclopedia of Type Strains, Phase IV (KMG-IV): sequencing the most valuable type-strain genomes for metagenomic binning, comparative biology and taxonomic classification.</title>
        <authorList>
            <person name="Goeker M."/>
        </authorList>
    </citation>
    <scope>NUCLEOTIDE SEQUENCE</scope>
    <source>
        <strain evidence="10">DSM 23230</strain>
    </source>
</reference>
<keyword evidence="3" id="KW-0540">Nuclease</keyword>
<keyword evidence="4" id="KW-0547">Nucleotide-binding</keyword>
<keyword evidence="8" id="KW-0175">Coiled coil</keyword>
<proteinExistence type="inferred from homology"/>
<dbReference type="GO" id="GO:0008409">
    <property type="term" value="F:5'-3' exonuclease activity"/>
    <property type="evidence" value="ECO:0007669"/>
    <property type="project" value="InterPro"/>
</dbReference>
<dbReference type="GO" id="GO:0006281">
    <property type="term" value="P:DNA repair"/>
    <property type="evidence" value="ECO:0007669"/>
    <property type="project" value="InterPro"/>
</dbReference>
<evidence type="ECO:0000259" key="9">
    <source>
        <dbReference type="PROSITE" id="PS51192"/>
    </source>
</evidence>
<dbReference type="PANTHER" id="PTHR30255">
    <property type="entry name" value="SINGLE-STRANDED-DNA-SPECIFIC EXONUCLEASE RECJ"/>
    <property type="match status" value="1"/>
</dbReference>
<dbReference type="InterPro" id="IPR051673">
    <property type="entry name" value="SSDNA_exonuclease_RecJ"/>
</dbReference>
<evidence type="ECO:0000256" key="3">
    <source>
        <dbReference type="ARBA" id="ARBA00022722"/>
    </source>
</evidence>
<dbReference type="Gene3D" id="3.10.310.30">
    <property type="match status" value="1"/>
</dbReference>
<dbReference type="Proteomes" id="UP000774000">
    <property type="component" value="Unassembled WGS sequence"/>
</dbReference>
<evidence type="ECO:0000256" key="8">
    <source>
        <dbReference type="SAM" id="Coils"/>
    </source>
</evidence>
<evidence type="ECO:0000256" key="6">
    <source>
        <dbReference type="ARBA" id="ARBA00022839"/>
    </source>
</evidence>
<dbReference type="InterPro" id="IPR027417">
    <property type="entry name" value="P-loop_NTPase"/>
</dbReference>
<dbReference type="GO" id="GO:0003676">
    <property type="term" value="F:nucleic acid binding"/>
    <property type="evidence" value="ECO:0007669"/>
    <property type="project" value="InterPro"/>
</dbReference>
<dbReference type="Gene3D" id="3.90.1640.30">
    <property type="match status" value="1"/>
</dbReference>
<dbReference type="AlphaFoldDB" id="A0A939BRR0"/>